<feature type="chain" id="PRO_5002241839" description="Hemerythrin-like domain-containing protein" evidence="1">
    <location>
        <begin position="22"/>
        <end position="307"/>
    </location>
</feature>
<sequence length="307" mass="34133">MRRWALLLFSILMLAIAIAIALSTPVARLNATKRLQALKTRAHTRTFSARLFQQQGFANGVQEIPTLSASNPTTSRHQTIYSAGGVPGPTIEQANHQPSIATSADMASTCPLPEDGAAGQKASESASVAAAETLADKSNAEPALPKLSDQDFRTYNRLAVMMDAYHNHFRYTWNILYKTCETGSRPAGMSLRAFISQGLHLCHALTIHHTIEEQHVFPELAERMPAFAPKDHLISQHEAIHVGLEKLGDYLDSCRSGENELRLPELKTIMDTFGEVLWAHLDDEVRMLGAENMRKYWSKQEILAMNW</sequence>
<evidence type="ECO:0000313" key="4">
    <source>
        <dbReference type="Proteomes" id="UP000054266"/>
    </source>
</evidence>
<organism evidence="3 4">
    <name type="scientific">Phialophora macrospora</name>
    <dbReference type="NCBI Taxonomy" id="1851006"/>
    <lineage>
        <taxon>Eukaryota</taxon>
        <taxon>Fungi</taxon>
        <taxon>Dikarya</taxon>
        <taxon>Ascomycota</taxon>
        <taxon>Pezizomycotina</taxon>
        <taxon>Eurotiomycetes</taxon>
        <taxon>Chaetothyriomycetidae</taxon>
        <taxon>Chaetothyriales</taxon>
        <taxon>Herpotrichiellaceae</taxon>
        <taxon>Phialophora</taxon>
    </lineage>
</organism>
<evidence type="ECO:0000256" key="1">
    <source>
        <dbReference type="SAM" id="SignalP"/>
    </source>
</evidence>
<gene>
    <name evidence="3" type="ORF">PV04_09349</name>
</gene>
<accession>A0A0D2FC35</accession>
<dbReference type="Pfam" id="PF01814">
    <property type="entry name" value="Hemerythrin"/>
    <property type="match status" value="1"/>
</dbReference>
<keyword evidence="1" id="KW-0732">Signal</keyword>
<feature type="domain" description="Hemerythrin-like" evidence="2">
    <location>
        <begin position="161"/>
        <end position="284"/>
    </location>
</feature>
<dbReference type="Proteomes" id="UP000054266">
    <property type="component" value="Unassembled WGS sequence"/>
</dbReference>
<dbReference type="CDD" id="cd12108">
    <property type="entry name" value="Hr-like"/>
    <property type="match status" value="1"/>
</dbReference>
<dbReference type="PANTHER" id="PTHR38048:SF1">
    <property type="entry name" value="HEMERYTHRIN-LIKE DOMAIN-CONTAINING PROTEIN"/>
    <property type="match status" value="1"/>
</dbReference>
<dbReference type="AlphaFoldDB" id="A0A0D2FC35"/>
<dbReference type="Gene3D" id="1.20.120.520">
    <property type="entry name" value="nmb1532 protein domain like"/>
    <property type="match status" value="1"/>
</dbReference>
<dbReference type="EMBL" id="KN846961">
    <property type="protein sequence ID" value="KIW64415.1"/>
    <property type="molecule type" value="Genomic_DNA"/>
</dbReference>
<feature type="signal peptide" evidence="1">
    <location>
        <begin position="1"/>
        <end position="21"/>
    </location>
</feature>
<reference evidence="3 4" key="1">
    <citation type="submission" date="2015-01" db="EMBL/GenBank/DDBJ databases">
        <title>The Genome Sequence of Capronia semiimmersa CBS27337.</title>
        <authorList>
            <consortium name="The Broad Institute Genomics Platform"/>
            <person name="Cuomo C."/>
            <person name="de Hoog S."/>
            <person name="Gorbushina A."/>
            <person name="Stielow B."/>
            <person name="Teixiera M."/>
            <person name="Abouelleil A."/>
            <person name="Chapman S.B."/>
            <person name="Priest M."/>
            <person name="Young S.K."/>
            <person name="Wortman J."/>
            <person name="Nusbaum C."/>
            <person name="Birren B."/>
        </authorList>
    </citation>
    <scope>NUCLEOTIDE SEQUENCE [LARGE SCALE GENOMIC DNA]</scope>
    <source>
        <strain evidence="3 4">CBS 27337</strain>
    </source>
</reference>
<protein>
    <recommendedName>
        <fullName evidence="2">Hemerythrin-like domain-containing protein</fullName>
    </recommendedName>
</protein>
<dbReference type="InterPro" id="IPR012312">
    <property type="entry name" value="Hemerythrin-like"/>
</dbReference>
<dbReference type="PANTHER" id="PTHR38048">
    <property type="entry name" value="EXPRESSED PROTEIN"/>
    <property type="match status" value="1"/>
</dbReference>
<keyword evidence="4" id="KW-1185">Reference proteome</keyword>
<dbReference type="STRING" id="5601.A0A0D2FC35"/>
<evidence type="ECO:0000313" key="3">
    <source>
        <dbReference type="EMBL" id="KIW64415.1"/>
    </source>
</evidence>
<evidence type="ECO:0000259" key="2">
    <source>
        <dbReference type="Pfam" id="PF01814"/>
    </source>
</evidence>
<dbReference type="HOGENOM" id="CLU_074846_0_0_1"/>
<name>A0A0D2FC35_9EURO</name>
<dbReference type="InterPro" id="IPR053206">
    <property type="entry name" value="Dimeric_xanthone_biosynth"/>
</dbReference>
<proteinExistence type="predicted"/>